<protein>
    <recommendedName>
        <fullName evidence="3">PPM-type phosphatase domain-containing protein</fullName>
    </recommendedName>
</protein>
<proteinExistence type="predicted"/>
<gene>
    <name evidence="4" type="ORF">AN215_10505</name>
</gene>
<sequence>MPTVRRVALLLPLMLITAGAALDLVTERGLPGSPLFTVAPLVAAPFTSTLVTALTGLASAGVLAVVLLMDEVTWSEDDLTRIVTVVMVGLLAVAINRLLHRMNAALTSARTIAQVAQLAVLPVPPSRIGDLQIAARYEAAQSGAHIGGDLYAVHEVPQGVRLIVGDVRGKGLQAVRTMAVVVGTFREAVEQEATLEGVARRLDRAVLREKLGRKGTDAYEDFTTAVIAEVPVEDAGVLRLVNRAHPAPLLFLPDGRAGLIDPAEPALPLGVSELGEWPDRAEEIPFPPGMQILFYTDGLSEARDRAGSFYEPGVRLSGMAFSGPEALLDEVLEDVARHARGDIKDDLALVAVQRGTGPD</sequence>
<dbReference type="PANTHER" id="PTHR43156">
    <property type="entry name" value="STAGE II SPORULATION PROTEIN E-RELATED"/>
    <property type="match status" value="1"/>
</dbReference>
<dbReference type="Proteomes" id="UP000176087">
    <property type="component" value="Unassembled WGS sequence"/>
</dbReference>
<accession>A0A1E7JQZ0</accession>
<keyword evidence="2" id="KW-0812">Transmembrane</keyword>
<dbReference type="EMBL" id="LJGT01000038">
    <property type="protein sequence ID" value="OEU90699.1"/>
    <property type="molecule type" value="Genomic_DNA"/>
</dbReference>
<dbReference type="PATRIC" id="fig|933944.5.peg.200"/>
<keyword evidence="5" id="KW-1185">Reference proteome</keyword>
<feature type="transmembrane region" description="Helical" evidence="2">
    <location>
        <begin position="45"/>
        <end position="67"/>
    </location>
</feature>
<dbReference type="InterPro" id="IPR052016">
    <property type="entry name" value="Bact_Sigma-Reg"/>
</dbReference>
<dbReference type="FunFam" id="3.60.40.10:FF:000058">
    <property type="entry name" value="Stage II sporulation protein E"/>
    <property type="match status" value="1"/>
</dbReference>
<dbReference type="InterPro" id="IPR001932">
    <property type="entry name" value="PPM-type_phosphatase-like_dom"/>
</dbReference>
<dbReference type="STRING" id="933944.AN215_10505"/>
<dbReference type="PANTHER" id="PTHR43156:SF2">
    <property type="entry name" value="STAGE II SPORULATION PROTEIN E"/>
    <property type="match status" value="1"/>
</dbReference>
<dbReference type="AlphaFoldDB" id="A0A1E7JQZ0"/>
<feature type="domain" description="PPM-type phosphatase" evidence="3">
    <location>
        <begin position="128"/>
        <end position="354"/>
    </location>
</feature>
<dbReference type="Gene3D" id="3.60.40.10">
    <property type="entry name" value="PPM-type phosphatase domain"/>
    <property type="match status" value="1"/>
</dbReference>
<reference evidence="4 5" key="1">
    <citation type="journal article" date="2016" name="Front. Microbiol.">
        <title>Comparative Genomics Analysis of Streptomyces Species Reveals Their Adaptation to the Marine Environment and Their Diversity at the Genomic Level.</title>
        <authorList>
            <person name="Tian X."/>
            <person name="Zhang Z."/>
            <person name="Yang T."/>
            <person name="Chen M."/>
            <person name="Li J."/>
            <person name="Chen F."/>
            <person name="Yang J."/>
            <person name="Li W."/>
            <person name="Zhang B."/>
            <person name="Zhang Z."/>
            <person name="Wu J."/>
            <person name="Zhang C."/>
            <person name="Long L."/>
            <person name="Xiao J."/>
        </authorList>
    </citation>
    <scope>NUCLEOTIDE SEQUENCE [LARGE SCALE GENOMIC DNA]</scope>
    <source>
        <strain evidence="4 5">SCSIO 10390</strain>
    </source>
</reference>
<feature type="transmembrane region" description="Helical" evidence="2">
    <location>
        <begin position="79"/>
        <end position="99"/>
    </location>
</feature>
<dbReference type="InterPro" id="IPR036457">
    <property type="entry name" value="PPM-type-like_dom_sf"/>
</dbReference>
<evidence type="ECO:0000256" key="2">
    <source>
        <dbReference type="SAM" id="Phobius"/>
    </source>
</evidence>
<keyword evidence="2" id="KW-1133">Transmembrane helix</keyword>
<keyword evidence="1" id="KW-0378">Hydrolase</keyword>
<dbReference type="GO" id="GO:0016791">
    <property type="term" value="F:phosphatase activity"/>
    <property type="evidence" value="ECO:0007669"/>
    <property type="project" value="TreeGrafter"/>
</dbReference>
<organism evidence="4 5">
    <name type="scientific">Streptomyces abyssalis</name>
    <dbReference type="NCBI Taxonomy" id="933944"/>
    <lineage>
        <taxon>Bacteria</taxon>
        <taxon>Bacillati</taxon>
        <taxon>Actinomycetota</taxon>
        <taxon>Actinomycetes</taxon>
        <taxon>Kitasatosporales</taxon>
        <taxon>Streptomycetaceae</taxon>
        <taxon>Streptomyces</taxon>
    </lineage>
</organism>
<dbReference type="SMART" id="SM00331">
    <property type="entry name" value="PP2C_SIG"/>
    <property type="match status" value="1"/>
</dbReference>
<comment type="caution">
    <text evidence="4">The sequence shown here is derived from an EMBL/GenBank/DDBJ whole genome shotgun (WGS) entry which is preliminary data.</text>
</comment>
<evidence type="ECO:0000313" key="4">
    <source>
        <dbReference type="EMBL" id="OEU90699.1"/>
    </source>
</evidence>
<keyword evidence="2" id="KW-0472">Membrane</keyword>
<evidence type="ECO:0000313" key="5">
    <source>
        <dbReference type="Proteomes" id="UP000176087"/>
    </source>
</evidence>
<evidence type="ECO:0000256" key="1">
    <source>
        <dbReference type="ARBA" id="ARBA00022801"/>
    </source>
</evidence>
<name>A0A1E7JQZ0_9ACTN</name>
<dbReference type="Pfam" id="PF07228">
    <property type="entry name" value="SpoIIE"/>
    <property type="match status" value="1"/>
</dbReference>
<evidence type="ECO:0000259" key="3">
    <source>
        <dbReference type="SMART" id="SM00331"/>
    </source>
</evidence>